<evidence type="ECO:0000313" key="2">
    <source>
        <dbReference type="Proteomes" id="UP001162992"/>
    </source>
</evidence>
<comment type="caution">
    <text evidence="1">The sequence shown here is derived from an EMBL/GenBank/DDBJ whole genome shotgun (WGS) entry which is preliminary data.</text>
</comment>
<evidence type="ECO:0000313" key="1">
    <source>
        <dbReference type="EMBL" id="KAJ7571718.1"/>
    </source>
</evidence>
<keyword evidence="2" id="KW-1185">Reference proteome</keyword>
<dbReference type="EMBL" id="CM055092">
    <property type="protein sequence ID" value="KAJ7571718.1"/>
    <property type="molecule type" value="Genomic_DNA"/>
</dbReference>
<reference evidence="2" key="1">
    <citation type="journal article" date="2024" name="Proc. Natl. Acad. Sci. U.S.A.">
        <title>Extraordinary preservation of gene collinearity over three hundred million years revealed in homosporous lycophytes.</title>
        <authorList>
            <person name="Li C."/>
            <person name="Wickell D."/>
            <person name="Kuo L.Y."/>
            <person name="Chen X."/>
            <person name="Nie B."/>
            <person name="Liao X."/>
            <person name="Peng D."/>
            <person name="Ji J."/>
            <person name="Jenkins J."/>
            <person name="Williams M."/>
            <person name="Shu S."/>
            <person name="Plott C."/>
            <person name="Barry K."/>
            <person name="Rajasekar S."/>
            <person name="Grimwood J."/>
            <person name="Han X."/>
            <person name="Sun S."/>
            <person name="Hou Z."/>
            <person name="He W."/>
            <person name="Dai G."/>
            <person name="Sun C."/>
            <person name="Schmutz J."/>
            <person name="Leebens-Mack J.H."/>
            <person name="Li F.W."/>
            <person name="Wang L."/>
        </authorList>
    </citation>
    <scope>NUCLEOTIDE SEQUENCE [LARGE SCALE GENOMIC DNA]</scope>
    <source>
        <strain evidence="2">cv. PW_Plant_1</strain>
    </source>
</reference>
<sequence length="281" mass="31809">MGDAAVEENLNYVLLVRNGAWGLPTACPNCLPSYLYLKFAGLTFEVEYAPRLPDSEDLPILEYGLYAAFSSETGGIEGFLKNEKIADLDSGLTDSEKLDLQVYKALTTSWLADATLCELWSKDNDAIAREVYFSSLPWPISKILNWKMHRSAFQKLGITAENASYRKTEILSKATAAYEALALRLGDQKYFFESKPTSLDAVVLGHILFHLHAPLKCIKLNYWQIQFHRFLTSALHLLQHPRVHQPAGQPHPQALLRQVRKPKKKLTSKMRSSRRGRDILC</sequence>
<accession>A0ACC2EZ41</accession>
<name>A0ACC2EZ41_DIPCM</name>
<dbReference type="Proteomes" id="UP001162992">
    <property type="component" value="Chromosome 1"/>
</dbReference>
<protein>
    <submittedName>
        <fullName evidence="1">Uncharacterized protein</fullName>
    </submittedName>
</protein>
<proteinExistence type="predicted"/>
<organism evidence="1 2">
    <name type="scientific">Diphasiastrum complanatum</name>
    <name type="common">Issler's clubmoss</name>
    <name type="synonym">Lycopodium complanatum</name>
    <dbReference type="NCBI Taxonomy" id="34168"/>
    <lineage>
        <taxon>Eukaryota</taxon>
        <taxon>Viridiplantae</taxon>
        <taxon>Streptophyta</taxon>
        <taxon>Embryophyta</taxon>
        <taxon>Tracheophyta</taxon>
        <taxon>Lycopodiopsida</taxon>
        <taxon>Lycopodiales</taxon>
        <taxon>Lycopodiaceae</taxon>
        <taxon>Lycopodioideae</taxon>
        <taxon>Diphasiastrum</taxon>
    </lineage>
</organism>
<gene>
    <name evidence="1" type="ORF">O6H91_01G174600</name>
</gene>